<keyword evidence="1" id="KW-0472">Membrane</keyword>
<comment type="caution">
    <text evidence="2">The sequence shown here is derived from an EMBL/GenBank/DDBJ whole genome shotgun (WGS) entry which is preliminary data.</text>
</comment>
<protein>
    <submittedName>
        <fullName evidence="2">Uncharacterized protein</fullName>
    </submittedName>
</protein>
<proteinExistence type="predicted"/>
<dbReference type="EMBL" id="JANYMP010000001">
    <property type="protein sequence ID" value="MCS7475289.1"/>
    <property type="molecule type" value="Genomic_DNA"/>
</dbReference>
<dbReference type="AlphaFoldDB" id="A0A9X2ZXF9"/>
<keyword evidence="1" id="KW-0812">Transmembrane</keyword>
<evidence type="ECO:0000313" key="3">
    <source>
        <dbReference type="Proteomes" id="UP001141259"/>
    </source>
</evidence>
<evidence type="ECO:0000313" key="2">
    <source>
        <dbReference type="EMBL" id="MCS7475289.1"/>
    </source>
</evidence>
<feature type="transmembrane region" description="Helical" evidence="1">
    <location>
        <begin position="76"/>
        <end position="96"/>
    </location>
</feature>
<organism evidence="2 3">
    <name type="scientific">Umezawaea endophytica</name>
    <dbReference type="NCBI Taxonomy" id="1654476"/>
    <lineage>
        <taxon>Bacteria</taxon>
        <taxon>Bacillati</taxon>
        <taxon>Actinomycetota</taxon>
        <taxon>Actinomycetes</taxon>
        <taxon>Pseudonocardiales</taxon>
        <taxon>Pseudonocardiaceae</taxon>
        <taxon>Umezawaea</taxon>
    </lineage>
</organism>
<sequence>MIEFHVNAGIPRSSLEQRRTTTYLAAPPKVLVIPGENPVAGDTADGSPTIGPVSGRVVRRFHWTVMNDWARSQLMAPVYALVVSFAVSLLIGAALAPDQVKPPVAQVTETVVPDPEKWDAEFAVQEGDGSLKPTAELRDVAVQFGWSAGKDLKPDTNGTFSLPMVARWPMTICAALPEQWRPRDPKFAGPNGLTCWNVAKPPDGERIRLVVIRNEG</sequence>
<evidence type="ECO:0000256" key="1">
    <source>
        <dbReference type="SAM" id="Phobius"/>
    </source>
</evidence>
<dbReference type="Proteomes" id="UP001141259">
    <property type="component" value="Unassembled WGS sequence"/>
</dbReference>
<reference evidence="2" key="1">
    <citation type="submission" date="2022-08" db="EMBL/GenBank/DDBJ databases">
        <authorList>
            <person name="Tistechok S."/>
            <person name="Samborskyy M."/>
            <person name="Roman I."/>
        </authorList>
    </citation>
    <scope>NUCLEOTIDE SEQUENCE</scope>
    <source>
        <strain evidence="2">DSM 103496</strain>
    </source>
</reference>
<name>A0A9X2ZXF9_9PSEU</name>
<dbReference type="RefSeq" id="WP_259620812.1">
    <property type="nucleotide sequence ID" value="NZ_JANYMP010000001.1"/>
</dbReference>
<keyword evidence="3" id="KW-1185">Reference proteome</keyword>
<accession>A0A9X2ZXF9</accession>
<keyword evidence="1" id="KW-1133">Transmembrane helix</keyword>
<gene>
    <name evidence="2" type="ORF">NZH93_00355</name>
</gene>